<dbReference type="Pfam" id="PF02472">
    <property type="entry name" value="ExbD"/>
    <property type="match status" value="1"/>
</dbReference>
<reference evidence="9 10" key="1">
    <citation type="submission" date="2019-02" db="EMBL/GenBank/DDBJ databases">
        <title>Deep-cultivation of Planctomycetes and their phenomic and genomic characterization uncovers novel biology.</title>
        <authorList>
            <person name="Wiegand S."/>
            <person name="Jogler M."/>
            <person name="Boedeker C."/>
            <person name="Pinto D."/>
            <person name="Vollmers J."/>
            <person name="Rivas-Marin E."/>
            <person name="Kohn T."/>
            <person name="Peeters S.H."/>
            <person name="Heuer A."/>
            <person name="Rast P."/>
            <person name="Oberbeckmann S."/>
            <person name="Bunk B."/>
            <person name="Jeske O."/>
            <person name="Meyerdierks A."/>
            <person name="Storesund J.E."/>
            <person name="Kallscheuer N."/>
            <person name="Luecker S."/>
            <person name="Lage O.M."/>
            <person name="Pohl T."/>
            <person name="Merkel B.J."/>
            <person name="Hornburger P."/>
            <person name="Mueller R.-W."/>
            <person name="Bruemmer F."/>
            <person name="Labrenz M."/>
            <person name="Spormann A.M."/>
            <person name="Op Den Camp H."/>
            <person name="Overmann J."/>
            <person name="Amann R."/>
            <person name="Jetten M.S.M."/>
            <person name="Mascher T."/>
            <person name="Medema M.H."/>
            <person name="Devos D.P."/>
            <person name="Kaster A.-K."/>
            <person name="Ovreas L."/>
            <person name="Rohde M."/>
            <person name="Galperin M.Y."/>
            <person name="Jogler C."/>
        </authorList>
    </citation>
    <scope>NUCLEOTIDE SEQUENCE [LARGE SCALE GENOMIC DNA]</scope>
    <source>
        <strain evidence="9 10">Pla52n</strain>
    </source>
</reference>
<evidence type="ECO:0000256" key="5">
    <source>
        <dbReference type="ARBA" id="ARBA00022989"/>
    </source>
</evidence>
<keyword evidence="7" id="KW-0813">Transport</keyword>
<feature type="transmembrane region" description="Helical" evidence="8">
    <location>
        <begin position="24"/>
        <end position="45"/>
    </location>
</feature>
<organism evidence="9 10">
    <name type="scientific">Stieleria varia</name>
    <dbReference type="NCBI Taxonomy" id="2528005"/>
    <lineage>
        <taxon>Bacteria</taxon>
        <taxon>Pseudomonadati</taxon>
        <taxon>Planctomycetota</taxon>
        <taxon>Planctomycetia</taxon>
        <taxon>Pirellulales</taxon>
        <taxon>Pirellulaceae</taxon>
        <taxon>Stieleria</taxon>
    </lineage>
</organism>
<comment type="similarity">
    <text evidence="2 7">Belongs to the ExbD/TolR family.</text>
</comment>
<evidence type="ECO:0000313" key="9">
    <source>
        <dbReference type="EMBL" id="TWU07600.1"/>
    </source>
</evidence>
<dbReference type="RefSeq" id="WP_146517802.1">
    <property type="nucleotide sequence ID" value="NZ_CP151726.1"/>
</dbReference>
<keyword evidence="5 8" id="KW-1133">Transmembrane helix</keyword>
<dbReference type="Proteomes" id="UP000320176">
    <property type="component" value="Unassembled WGS sequence"/>
</dbReference>
<dbReference type="AlphaFoldDB" id="A0A5C6B6U4"/>
<keyword evidence="7" id="KW-0653">Protein transport</keyword>
<sequence length="165" mass="17582">MTKKAMFGGVAEEDDAPICDLTNLIDLMVVMGALFLVLAATNAAVSSTRYAELPIELTETQAEPTSAVEQQIVEPLQVTIDAEGVLRVDDTIVSLTEIRARLAPDRADVLDQTSNGVDKESSAAKRSIVIASDKNAPVKHSIALMAEASKQDADISFVTLAEQQP</sequence>
<dbReference type="EMBL" id="SJPN01000001">
    <property type="protein sequence ID" value="TWU07600.1"/>
    <property type="molecule type" value="Genomic_DNA"/>
</dbReference>
<dbReference type="GO" id="GO:0015031">
    <property type="term" value="P:protein transport"/>
    <property type="evidence" value="ECO:0007669"/>
    <property type="project" value="UniProtKB-KW"/>
</dbReference>
<keyword evidence="10" id="KW-1185">Reference proteome</keyword>
<evidence type="ECO:0000256" key="2">
    <source>
        <dbReference type="ARBA" id="ARBA00005811"/>
    </source>
</evidence>
<name>A0A5C6B6U4_9BACT</name>
<keyword evidence="4 7" id="KW-0812">Transmembrane</keyword>
<dbReference type="GO" id="GO:0005886">
    <property type="term" value="C:plasma membrane"/>
    <property type="evidence" value="ECO:0007669"/>
    <property type="project" value="UniProtKB-SubCell"/>
</dbReference>
<dbReference type="GO" id="GO:0022857">
    <property type="term" value="F:transmembrane transporter activity"/>
    <property type="evidence" value="ECO:0007669"/>
    <property type="project" value="InterPro"/>
</dbReference>
<evidence type="ECO:0000256" key="4">
    <source>
        <dbReference type="ARBA" id="ARBA00022692"/>
    </source>
</evidence>
<gene>
    <name evidence="9" type="ORF">Pla52n_01730</name>
</gene>
<dbReference type="Gene3D" id="3.30.420.270">
    <property type="match status" value="1"/>
</dbReference>
<evidence type="ECO:0000256" key="3">
    <source>
        <dbReference type="ARBA" id="ARBA00022475"/>
    </source>
</evidence>
<dbReference type="OrthoDB" id="9798629at2"/>
<proteinExistence type="inferred from homology"/>
<dbReference type="InterPro" id="IPR003400">
    <property type="entry name" value="ExbD"/>
</dbReference>
<protein>
    <submittedName>
        <fullName evidence="9">Biopolymer transport protein ExbD/TolR</fullName>
    </submittedName>
</protein>
<evidence type="ECO:0000256" key="6">
    <source>
        <dbReference type="ARBA" id="ARBA00023136"/>
    </source>
</evidence>
<accession>A0A5C6B6U4</accession>
<evidence type="ECO:0000256" key="1">
    <source>
        <dbReference type="ARBA" id="ARBA00004162"/>
    </source>
</evidence>
<comment type="caution">
    <text evidence="9">The sequence shown here is derived from an EMBL/GenBank/DDBJ whole genome shotgun (WGS) entry which is preliminary data.</text>
</comment>
<evidence type="ECO:0000313" key="10">
    <source>
        <dbReference type="Proteomes" id="UP000320176"/>
    </source>
</evidence>
<evidence type="ECO:0000256" key="7">
    <source>
        <dbReference type="RuleBase" id="RU003879"/>
    </source>
</evidence>
<keyword evidence="6 8" id="KW-0472">Membrane</keyword>
<evidence type="ECO:0000256" key="8">
    <source>
        <dbReference type="SAM" id="Phobius"/>
    </source>
</evidence>
<comment type="subcellular location">
    <subcellularLocation>
        <location evidence="1">Cell membrane</location>
        <topology evidence="1">Single-pass membrane protein</topology>
    </subcellularLocation>
    <subcellularLocation>
        <location evidence="7">Cell membrane</location>
        <topology evidence="7">Single-pass type II membrane protein</topology>
    </subcellularLocation>
</comment>
<keyword evidence="3" id="KW-1003">Cell membrane</keyword>